<feature type="domain" description="Amidohydrolase-related" evidence="5">
    <location>
        <begin position="64"/>
        <end position="412"/>
    </location>
</feature>
<dbReference type="NCBIfam" id="NF006549">
    <property type="entry name" value="PRK09045.1"/>
    <property type="match status" value="1"/>
</dbReference>
<proteinExistence type="inferred from homology"/>
<dbReference type="PANTHER" id="PTHR43794">
    <property type="entry name" value="AMINOHYDROLASE SSNA-RELATED"/>
    <property type="match status" value="1"/>
</dbReference>
<dbReference type="SUPFAM" id="SSF51556">
    <property type="entry name" value="Metallo-dependent hydrolases"/>
    <property type="match status" value="1"/>
</dbReference>
<evidence type="ECO:0000256" key="1">
    <source>
        <dbReference type="ARBA" id="ARBA00006745"/>
    </source>
</evidence>
<keyword evidence="2" id="KW-0479">Metal-binding</keyword>
<dbReference type="InterPro" id="IPR006680">
    <property type="entry name" value="Amidohydro-rel"/>
</dbReference>
<keyword evidence="3 6" id="KW-0378">Hydrolase</keyword>
<keyword evidence="4" id="KW-0862">Zinc</keyword>
<gene>
    <name evidence="6" type="ORF">PSAKL28_13750</name>
</gene>
<comment type="similarity">
    <text evidence="1">Belongs to the metallo-dependent hydrolases superfamily. ATZ/TRZ family.</text>
</comment>
<dbReference type="InterPro" id="IPR032466">
    <property type="entry name" value="Metal_Hydrolase"/>
</dbReference>
<dbReference type="GO" id="GO:0046872">
    <property type="term" value="F:metal ion binding"/>
    <property type="evidence" value="ECO:0007669"/>
    <property type="project" value="UniProtKB-KW"/>
</dbReference>
<dbReference type="InterPro" id="IPR011059">
    <property type="entry name" value="Metal-dep_hydrolase_composite"/>
</dbReference>
<evidence type="ECO:0000256" key="4">
    <source>
        <dbReference type="ARBA" id="ARBA00022833"/>
    </source>
</evidence>
<dbReference type="FunFam" id="3.20.20.140:FF:000014">
    <property type="entry name" value="5-methylthioadenosine/S-adenosylhomocysteine deaminase"/>
    <property type="match status" value="1"/>
</dbReference>
<dbReference type="KEGG" id="palk:PSAKL28_13750"/>
<dbReference type="Pfam" id="PF01979">
    <property type="entry name" value="Amidohydro_1"/>
    <property type="match status" value="1"/>
</dbReference>
<evidence type="ECO:0000313" key="6">
    <source>
        <dbReference type="EMBL" id="AIL60601.1"/>
    </source>
</evidence>
<dbReference type="GO" id="GO:0019239">
    <property type="term" value="F:deaminase activity"/>
    <property type="evidence" value="ECO:0007669"/>
    <property type="project" value="UniProtKB-ARBA"/>
</dbReference>
<dbReference type="HOGENOM" id="CLU_012358_2_1_6"/>
<evidence type="ECO:0000256" key="2">
    <source>
        <dbReference type="ARBA" id="ARBA00022723"/>
    </source>
</evidence>
<dbReference type="InterPro" id="IPR050287">
    <property type="entry name" value="MTA/SAH_deaminase"/>
</dbReference>
<dbReference type="RefSeq" id="WP_038608299.1">
    <property type="nucleotide sequence ID" value="NZ_CP009048.1"/>
</dbReference>
<dbReference type="EMBL" id="CP009048">
    <property type="protein sequence ID" value="AIL60601.1"/>
    <property type="molecule type" value="Genomic_DNA"/>
</dbReference>
<dbReference type="PANTHER" id="PTHR43794:SF11">
    <property type="entry name" value="AMIDOHYDROLASE-RELATED DOMAIN-CONTAINING PROTEIN"/>
    <property type="match status" value="1"/>
</dbReference>
<evidence type="ECO:0000313" key="7">
    <source>
        <dbReference type="Proteomes" id="UP000028931"/>
    </source>
</evidence>
<dbReference type="CDD" id="cd01298">
    <property type="entry name" value="ATZ_TRZ_like"/>
    <property type="match status" value="1"/>
</dbReference>
<dbReference type="eggNOG" id="COG0402">
    <property type="taxonomic scope" value="Bacteria"/>
</dbReference>
<dbReference type="Gene3D" id="3.20.20.140">
    <property type="entry name" value="Metal-dependent hydrolases"/>
    <property type="match status" value="1"/>
</dbReference>
<dbReference type="OrthoDB" id="9807210at2"/>
<protein>
    <submittedName>
        <fullName evidence="6">N-ethylammeline chlorohydrolase</fullName>
    </submittedName>
</protein>
<dbReference type="SUPFAM" id="SSF51338">
    <property type="entry name" value="Composite domain of metallo-dependent hydrolases"/>
    <property type="match status" value="1"/>
</dbReference>
<evidence type="ECO:0000256" key="3">
    <source>
        <dbReference type="ARBA" id="ARBA00022801"/>
    </source>
</evidence>
<dbReference type="Proteomes" id="UP000028931">
    <property type="component" value="Chromosome"/>
</dbReference>
<name>A0A077FB53_9PSED</name>
<reference evidence="6 7" key="1">
    <citation type="submission" date="2014-07" db="EMBL/GenBank/DDBJ databases">
        <authorList>
            <person name="Lee K."/>
            <person name="Lim J.Y."/>
            <person name="Hwang I."/>
        </authorList>
    </citation>
    <scope>NUCLEOTIDE SEQUENCE [LARGE SCALE GENOMIC DNA]</scope>
    <source>
        <strain evidence="6 7">KL28</strain>
    </source>
</reference>
<dbReference type="GO" id="GO:0016814">
    <property type="term" value="F:hydrolase activity, acting on carbon-nitrogen (but not peptide) bonds, in cyclic amidines"/>
    <property type="evidence" value="ECO:0007669"/>
    <property type="project" value="UniProtKB-ARBA"/>
</dbReference>
<organism evidence="6 7">
    <name type="scientific">Pseudomonas alkylphenolica</name>
    <dbReference type="NCBI Taxonomy" id="237609"/>
    <lineage>
        <taxon>Bacteria</taxon>
        <taxon>Pseudomonadati</taxon>
        <taxon>Pseudomonadota</taxon>
        <taxon>Gammaproteobacteria</taxon>
        <taxon>Pseudomonadales</taxon>
        <taxon>Pseudomonadaceae</taxon>
        <taxon>Pseudomonas</taxon>
    </lineage>
</organism>
<accession>A0A077FB53</accession>
<dbReference type="AlphaFoldDB" id="A0A077FB53"/>
<sequence length="443" mass="48023">MPKPATPLDLLLLPSWLVPVEPAGVVLKDHGLGIRDGQIVFIGPRAEAERFVATETRELPGCLLSPGLINAHGHAAMTLFRGLADDLPLMTWLEEHIWPAEGRWVDEDFVRDGTDLAIAEQIKGGITCFADMYFFPKIASERVHNSGIRAQIAVPLLDFPIPGARNTEEALHLGIELFSDLRHHPRITVAMGPHAPYTVSDENLEKIRVIAEELDAPIHMHLHETAFEVEQSLATRGERPLARIARLGLLGPRLQAVHMTQVSDEDLALLVESNTSVVHCPESNLKLASGFCPVERLWQAGVNVAVGTDGAASNNDLDLLGETRTAALLAKAVAGSAAALDAHRALRMATLNGARALGLETLTGSLEVGKAADLVAFDLSGLAQQPIYDPVSQLIYASGRDCVKHVWVAGKQLLDERRLTRMDEQALHAAACAWGQRIGERSE</sequence>
<evidence type="ECO:0000259" key="5">
    <source>
        <dbReference type="Pfam" id="PF01979"/>
    </source>
</evidence>
<dbReference type="Gene3D" id="2.30.40.10">
    <property type="entry name" value="Urease, subunit C, domain 1"/>
    <property type="match status" value="1"/>
</dbReference>